<evidence type="ECO:0000256" key="1">
    <source>
        <dbReference type="ARBA" id="ARBA00001947"/>
    </source>
</evidence>
<accession>A0A5C0B1M8</accession>
<dbReference type="Gene3D" id="3.40.630.10">
    <property type="entry name" value="Zn peptidases"/>
    <property type="match status" value="1"/>
</dbReference>
<name>A0A5C0B1M8_9BURK</name>
<dbReference type="EMBL" id="CP043046">
    <property type="protein sequence ID" value="QEI08175.1"/>
    <property type="molecule type" value="Genomic_DNA"/>
</dbReference>
<dbReference type="AlphaFoldDB" id="A0A5C0B1M8"/>
<keyword evidence="2" id="KW-0479">Metal-binding</keyword>
<evidence type="ECO:0000259" key="5">
    <source>
        <dbReference type="Pfam" id="PF07687"/>
    </source>
</evidence>
<reference evidence="6 7" key="1">
    <citation type="submission" date="2019-08" db="EMBL/GenBank/DDBJ databases">
        <title>Amphibian skin-associated Pigmentiphaga: genome sequence and occurrence across geography and hosts.</title>
        <authorList>
            <person name="Bletz M.C."/>
            <person name="Bunk B."/>
            <person name="Sproeer C."/>
            <person name="Biwer P."/>
            <person name="Reiter S."/>
            <person name="Rabemananjara F.C.E."/>
            <person name="Schulz S."/>
            <person name="Overmann J."/>
            <person name="Vences M."/>
        </authorList>
    </citation>
    <scope>NUCLEOTIDE SEQUENCE [LARGE SCALE GENOMIC DNA]</scope>
    <source>
        <strain evidence="6 7">Mada1488</strain>
    </source>
</reference>
<sequence length="427" mass="45862">MPSPVSLDSLITDFIDREHPAQIAFLQELVRVPSDNPDGDCAPHAARAEALLKELGLPVDAYPVPQELVQQHGMRSATNLIVRHQFGEGGPVIALNAHGDVVPPGRGWTFDPYGGEVVNDPQHGPTMYGRGVAVSKSDFATYTWALRALQNAADQGLALNGTIELHLTYDEETGGEIGPKWLLDEGLSNPDYAISAGFSYGITVAHNGCLHAEVTVHGKQAHAAMPHTGVDALEAATHILRALYDYRGELAQRKSAVTGIDCPGLNVGLINGGINTNVVPDQVSFRVDRRMIPEEMGSDAEGDLRRVIEAAAATRPGITVDVRRIMQAEPLVELPGAHRLIEPLRKRASSVFATDIAAHGVPLYTDARHYTARGIPTVLYGAGPRTLIEARGHNSDENLRLEDLRKATHVVALTLADLLVAKPAAQV</sequence>
<dbReference type="InterPro" id="IPR001261">
    <property type="entry name" value="ArgE/DapE_CS"/>
</dbReference>
<evidence type="ECO:0000313" key="7">
    <source>
        <dbReference type="Proteomes" id="UP000325161"/>
    </source>
</evidence>
<keyword evidence="7" id="KW-1185">Reference proteome</keyword>
<dbReference type="GO" id="GO:0046872">
    <property type="term" value="F:metal ion binding"/>
    <property type="evidence" value="ECO:0007669"/>
    <property type="project" value="UniProtKB-KW"/>
</dbReference>
<evidence type="ECO:0000313" key="6">
    <source>
        <dbReference type="EMBL" id="QEI08175.1"/>
    </source>
</evidence>
<dbReference type="Gene3D" id="3.30.70.360">
    <property type="match status" value="1"/>
</dbReference>
<keyword evidence="4" id="KW-0862">Zinc</keyword>
<gene>
    <name evidence="6" type="ORF">FXN63_21775</name>
</gene>
<dbReference type="SUPFAM" id="SSF55031">
    <property type="entry name" value="Bacterial exopeptidase dimerisation domain"/>
    <property type="match status" value="1"/>
</dbReference>
<evidence type="ECO:0000256" key="3">
    <source>
        <dbReference type="ARBA" id="ARBA00022801"/>
    </source>
</evidence>
<dbReference type="InterPro" id="IPR050072">
    <property type="entry name" value="Peptidase_M20A"/>
</dbReference>
<dbReference type="InterPro" id="IPR002933">
    <property type="entry name" value="Peptidase_M20"/>
</dbReference>
<dbReference type="InterPro" id="IPR036264">
    <property type="entry name" value="Bact_exopeptidase_dim_dom"/>
</dbReference>
<keyword evidence="3 6" id="KW-0378">Hydrolase</keyword>
<dbReference type="Pfam" id="PF01546">
    <property type="entry name" value="Peptidase_M20"/>
    <property type="match status" value="1"/>
</dbReference>
<dbReference type="KEGG" id="pacr:FXN63_21775"/>
<evidence type="ECO:0000256" key="2">
    <source>
        <dbReference type="ARBA" id="ARBA00022723"/>
    </source>
</evidence>
<dbReference type="SUPFAM" id="SSF53187">
    <property type="entry name" value="Zn-dependent exopeptidases"/>
    <property type="match status" value="1"/>
</dbReference>
<dbReference type="PANTHER" id="PTHR43808">
    <property type="entry name" value="ACETYLORNITHINE DEACETYLASE"/>
    <property type="match status" value="1"/>
</dbReference>
<dbReference type="PROSITE" id="PS00758">
    <property type="entry name" value="ARGE_DAPE_CPG2_1"/>
    <property type="match status" value="1"/>
</dbReference>
<proteinExistence type="predicted"/>
<dbReference type="Proteomes" id="UP000325161">
    <property type="component" value="Chromosome"/>
</dbReference>
<dbReference type="InterPro" id="IPR011650">
    <property type="entry name" value="Peptidase_M20_dimer"/>
</dbReference>
<evidence type="ECO:0000256" key="4">
    <source>
        <dbReference type="ARBA" id="ARBA00022833"/>
    </source>
</evidence>
<organism evidence="6 7">
    <name type="scientific">Pigmentiphaga aceris</name>
    <dbReference type="NCBI Taxonomy" id="1940612"/>
    <lineage>
        <taxon>Bacteria</taxon>
        <taxon>Pseudomonadati</taxon>
        <taxon>Pseudomonadota</taxon>
        <taxon>Betaproteobacteria</taxon>
        <taxon>Burkholderiales</taxon>
        <taxon>Alcaligenaceae</taxon>
        <taxon>Pigmentiphaga</taxon>
    </lineage>
</organism>
<comment type="cofactor">
    <cofactor evidence="1">
        <name>Zn(2+)</name>
        <dbReference type="ChEBI" id="CHEBI:29105"/>
    </cofactor>
</comment>
<feature type="domain" description="Peptidase M20 dimerisation" evidence="5">
    <location>
        <begin position="204"/>
        <end position="313"/>
    </location>
</feature>
<dbReference type="OrthoDB" id="7055905at2"/>
<dbReference type="Pfam" id="PF07687">
    <property type="entry name" value="M20_dimer"/>
    <property type="match status" value="1"/>
</dbReference>
<dbReference type="GO" id="GO:0016787">
    <property type="term" value="F:hydrolase activity"/>
    <property type="evidence" value="ECO:0007669"/>
    <property type="project" value="UniProtKB-KW"/>
</dbReference>
<protein>
    <submittedName>
        <fullName evidence="6">M20/M25/M40 family metallo-hydrolase</fullName>
    </submittedName>
</protein>
<dbReference type="RefSeq" id="WP_148817495.1">
    <property type="nucleotide sequence ID" value="NZ_CP043046.1"/>
</dbReference>